<dbReference type="Proteomes" id="UP001558652">
    <property type="component" value="Unassembled WGS sequence"/>
</dbReference>
<sequence>MMDTRKNSAGNPSSTQDVSQDKEAPWFLKGLSPVYVEDYDLSEQDMSSQSEKEVTDIEEPWTLRNEPRESYQVGDFWKIIKLVKYFKAGNESTAAFTLAMLADYDYSRKTCWMALVQSGCVQMLINLLDVDDLRCQLGSLTILEKMSVAPEMQVILTDMGLVQDLIRLQLNSARDVKAFAVSILSNMANMKKVRTIVRKNSGIAMLMDHIDRCLLSYAKPLSAMIGEEVDVFRLAKKAVITLEAMSRSPAIRREMYNGAIFKLFPALLDAVDPEISLCAFKMLMYSASLPEFKESIEAHGLMSTIMKNLTSGDPVREELAVRTIYKLTENELSRTQVRTFKALQVLVGFMNDDTKPFKVLKYASGTVLRCTKDKETVAILNKMNIIGNLLRLITHEKPIHILTYLGGMYFQISINSAAILVCLSSILSNRGVIRRFNGLPLLMDIVTNGHCYEVVASAVKIIGNCAYDPACMEDLQDMDTLRLVWSLLNSKSPSVIANAAWALVPIIKRYKLPSFREVDDPGRIDPRDKAVGTAAFLPKEIAREHVSALGRAEAEDGVKVPKHVPREREAGDDRNRYMQFAILLNSGEIIRNYAGAIDMLMALLDHPDLRVKSGACSAVAYLSYDDINMEIITELGILKKLDEIIKIDSDLVRENVCVAIATVGRSPTNNFELGRMGFIEPVIGFLDSDNQDVVTAAAFALWKLSADPINTITIYKSGIVPILMDCMTSESLPLQQAAAGCLNNMRGIAHEADQLRHMGEILIMPRMKKSFRSKSVIEAVLEAEKQAELNFQASQNKTED</sequence>
<dbReference type="InterPro" id="IPR016024">
    <property type="entry name" value="ARM-type_fold"/>
</dbReference>
<dbReference type="EMBL" id="JBFDAA010000003">
    <property type="protein sequence ID" value="KAL1138739.1"/>
    <property type="molecule type" value="Genomic_DNA"/>
</dbReference>
<dbReference type="SMART" id="SM00185">
    <property type="entry name" value="ARM"/>
    <property type="match status" value="8"/>
</dbReference>
<feature type="region of interest" description="Disordered" evidence="1">
    <location>
        <begin position="1"/>
        <end position="25"/>
    </location>
</feature>
<keyword evidence="3" id="KW-1185">Reference proteome</keyword>
<evidence type="ECO:0008006" key="4">
    <source>
        <dbReference type="Google" id="ProtNLM"/>
    </source>
</evidence>
<dbReference type="AlphaFoldDB" id="A0ABD0YU44"/>
<evidence type="ECO:0000313" key="2">
    <source>
        <dbReference type="EMBL" id="KAL1138739.1"/>
    </source>
</evidence>
<accession>A0ABD0YU44</accession>
<organism evidence="2 3">
    <name type="scientific">Ranatra chinensis</name>
    <dbReference type="NCBI Taxonomy" id="642074"/>
    <lineage>
        <taxon>Eukaryota</taxon>
        <taxon>Metazoa</taxon>
        <taxon>Ecdysozoa</taxon>
        <taxon>Arthropoda</taxon>
        <taxon>Hexapoda</taxon>
        <taxon>Insecta</taxon>
        <taxon>Pterygota</taxon>
        <taxon>Neoptera</taxon>
        <taxon>Paraneoptera</taxon>
        <taxon>Hemiptera</taxon>
        <taxon>Heteroptera</taxon>
        <taxon>Panheteroptera</taxon>
        <taxon>Nepomorpha</taxon>
        <taxon>Nepidae</taxon>
        <taxon>Ranatrinae</taxon>
        <taxon>Ranatra</taxon>
    </lineage>
</organism>
<dbReference type="PANTHER" id="PTHR46241:SF1">
    <property type="entry name" value="OUTER DYNEIN ARM-DOCKING COMPLEX SUBUNIT 2"/>
    <property type="match status" value="1"/>
</dbReference>
<gene>
    <name evidence="2" type="ORF">AAG570_008801</name>
</gene>
<protein>
    <recommendedName>
        <fullName evidence="4">Armadillo repeat-containing protein 4</fullName>
    </recommendedName>
</protein>
<evidence type="ECO:0000256" key="1">
    <source>
        <dbReference type="SAM" id="MobiDB-lite"/>
    </source>
</evidence>
<dbReference type="SUPFAM" id="SSF48371">
    <property type="entry name" value="ARM repeat"/>
    <property type="match status" value="2"/>
</dbReference>
<comment type="caution">
    <text evidence="2">The sequence shown here is derived from an EMBL/GenBank/DDBJ whole genome shotgun (WGS) entry which is preliminary data.</text>
</comment>
<dbReference type="InterPro" id="IPR011989">
    <property type="entry name" value="ARM-like"/>
</dbReference>
<evidence type="ECO:0000313" key="3">
    <source>
        <dbReference type="Proteomes" id="UP001558652"/>
    </source>
</evidence>
<reference evidence="2 3" key="1">
    <citation type="submission" date="2024-07" db="EMBL/GenBank/DDBJ databases">
        <title>Chromosome-level genome assembly of the water stick insect Ranatra chinensis (Heteroptera: Nepidae).</title>
        <authorList>
            <person name="Liu X."/>
        </authorList>
    </citation>
    <scope>NUCLEOTIDE SEQUENCE [LARGE SCALE GENOMIC DNA]</scope>
    <source>
        <strain evidence="2">Cailab_2021Rc</strain>
        <tissue evidence="2">Muscle</tissue>
    </source>
</reference>
<dbReference type="InterPro" id="IPR000225">
    <property type="entry name" value="Armadillo"/>
</dbReference>
<name>A0ABD0YU44_9HEMI</name>
<feature type="compositionally biased region" description="Polar residues" evidence="1">
    <location>
        <begin position="7"/>
        <end position="18"/>
    </location>
</feature>
<proteinExistence type="predicted"/>
<dbReference type="Pfam" id="PF00514">
    <property type="entry name" value="Arm"/>
    <property type="match status" value="2"/>
</dbReference>
<dbReference type="PANTHER" id="PTHR46241">
    <property type="entry name" value="ARMADILLO REPEAT-CONTAINING PROTEIN 4 ARMC4"/>
    <property type="match status" value="1"/>
</dbReference>
<dbReference type="Gene3D" id="1.25.10.10">
    <property type="entry name" value="Leucine-rich Repeat Variant"/>
    <property type="match status" value="3"/>
</dbReference>